<comment type="caution">
    <text evidence="1">The sequence shown here is derived from an EMBL/GenBank/DDBJ whole genome shotgun (WGS) entry which is preliminary data.</text>
</comment>
<keyword evidence="2" id="KW-1185">Reference proteome</keyword>
<organism evidence="1 2">
    <name type="scientific">Neolewinella antarctica</name>
    <dbReference type="NCBI Taxonomy" id="442734"/>
    <lineage>
        <taxon>Bacteria</taxon>
        <taxon>Pseudomonadati</taxon>
        <taxon>Bacteroidota</taxon>
        <taxon>Saprospiria</taxon>
        <taxon>Saprospirales</taxon>
        <taxon>Lewinellaceae</taxon>
        <taxon>Neolewinella</taxon>
    </lineage>
</organism>
<protein>
    <recommendedName>
        <fullName evidence="3">HEAT repeat domain-containing protein</fullName>
    </recommendedName>
</protein>
<evidence type="ECO:0000313" key="1">
    <source>
        <dbReference type="EMBL" id="NJC26039.1"/>
    </source>
</evidence>
<accession>A0ABX0XAS4</accession>
<evidence type="ECO:0008006" key="3">
    <source>
        <dbReference type="Google" id="ProtNLM"/>
    </source>
</evidence>
<reference evidence="1 2" key="1">
    <citation type="submission" date="2020-03" db="EMBL/GenBank/DDBJ databases">
        <title>Genomic Encyclopedia of Type Strains, Phase IV (KMG-IV): sequencing the most valuable type-strain genomes for metagenomic binning, comparative biology and taxonomic classification.</title>
        <authorList>
            <person name="Goeker M."/>
        </authorList>
    </citation>
    <scope>NUCLEOTIDE SEQUENCE [LARGE SCALE GENOMIC DNA]</scope>
    <source>
        <strain evidence="1 2">DSM 105096</strain>
    </source>
</reference>
<dbReference type="EMBL" id="JAATJH010000002">
    <property type="protein sequence ID" value="NJC26039.1"/>
    <property type="molecule type" value="Genomic_DNA"/>
</dbReference>
<dbReference type="Proteomes" id="UP000770785">
    <property type="component" value="Unassembled WGS sequence"/>
</dbReference>
<name>A0ABX0XAS4_9BACT</name>
<evidence type="ECO:0000313" key="2">
    <source>
        <dbReference type="Proteomes" id="UP000770785"/>
    </source>
</evidence>
<proteinExistence type="predicted"/>
<gene>
    <name evidence="1" type="ORF">GGR27_001538</name>
</gene>
<sequence>MAAENVRPLVNKEGDINIWTGKFHRTFRDHATHWYHVAHVLAQIIEEFAAPRINWSNVVYQLQVGGPFFEEIIILILDHVEDSALRARLLNALLFFPTDRVREVARRLLLSIEMNNWVGTLSLVRTLGHFEFPEAIAFRKEYARVCERKFPKDFPTTGLPGGGARTLAGAWRELRASGHTSQASVRYLLRRDDVPVETLVAACHECDDWVELHGRFRQDFLAAGYTGPLVPTLDEYVRQNLDRNTWPTGETSHRRHVSEVNYALFNQPLLPATIVLLAERLADASEFRSTCAALHLAAYTQLPRLLTDRRPGGGYRSYFAQPAARRGALPEVIVDRLIEMTERENSVSIFNFAAVALSNLATDDAHGTRITEHWLDLARTSHEPGIYVFACYQLLPGFHHNPRRESIRALLPGAIARLTEHNANNFGRRLCQLYDRDLTLALLAKIAPWQTEEAYSTFEELAMSVVLLRDDYHRLPLPVYHPAAGKR</sequence>